<dbReference type="InParanoid" id="A0A061EBR4"/>
<dbReference type="EMBL" id="CM001880">
    <property type="protein sequence ID" value="EOY01837.1"/>
    <property type="molecule type" value="Genomic_DNA"/>
</dbReference>
<protein>
    <submittedName>
        <fullName evidence="2">Uncharacterized protein</fullName>
    </submittedName>
</protein>
<evidence type="ECO:0000256" key="1">
    <source>
        <dbReference type="SAM" id="MobiDB-lite"/>
    </source>
</evidence>
<feature type="region of interest" description="Disordered" evidence="1">
    <location>
        <begin position="35"/>
        <end position="57"/>
    </location>
</feature>
<gene>
    <name evidence="2" type="ORF">TCM_011641</name>
</gene>
<name>A0A061EBR4_THECC</name>
<organism evidence="2 3">
    <name type="scientific">Theobroma cacao</name>
    <name type="common">Cacao</name>
    <name type="synonym">Cocoa</name>
    <dbReference type="NCBI Taxonomy" id="3641"/>
    <lineage>
        <taxon>Eukaryota</taxon>
        <taxon>Viridiplantae</taxon>
        <taxon>Streptophyta</taxon>
        <taxon>Embryophyta</taxon>
        <taxon>Tracheophyta</taxon>
        <taxon>Spermatophyta</taxon>
        <taxon>Magnoliopsida</taxon>
        <taxon>eudicotyledons</taxon>
        <taxon>Gunneridae</taxon>
        <taxon>Pentapetalae</taxon>
        <taxon>rosids</taxon>
        <taxon>malvids</taxon>
        <taxon>Malvales</taxon>
        <taxon>Malvaceae</taxon>
        <taxon>Byttnerioideae</taxon>
        <taxon>Theobroma</taxon>
    </lineage>
</organism>
<dbReference type="Gramene" id="EOY01837">
    <property type="protein sequence ID" value="EOY01837"/>
    <property type="gene ID" value="TCM_011641"/>
</dbReference>
<evidence type="ECO:0000313" key="2">
    <source>
        <dbReference type="EMBL" id="EOY01837.1"/>
    </source>
</evidence>
<sequence>MQSKQDQTLIPSYRKSFPSTESLLLPMCSRTFSRQPSKAAAAQKPMNPVKDKEEWNDMNKTDALINVTHTHDSNFEI</sequence>
<dbReference type="HOGENOM" id="CLU_2643013_0_0_1"/>
<evidence type="ECO:0000313" key="3">
    <source>
        <dbReference type="Proteomes" id="UP000026915"/>
    </source>
</evidence>
<dbReference type="Proteomes" id="UP000026915">
    <property type="component" value="Chromosome 2"/>
</dbReference>
<accession>A0A061EBR4</accession>
<dbReference type="AlphaFoldDB" id="A0A061EBR4"/>
<keyword evidence="3" id="KW-1185">Reference proteome</keyword>
<reference evidence="2 3" key="1">
    <citation type="journal article" date="2013" name="Genome Biol.">
        <title>The genome sequence of the most widely cultivated cacao type and its use to identify candidate genes regulating pod color.</title>
        <authorList>
            <person name="Motamayor J.C."/>
            <person name="Mockaitis K."/>
            <person name="Schmutz J."/>
            <person name="Haiminen N."/>
            <person name="Iii D.L."/>
            <person name="Cornejo O."/>
            <person name="Findley S.D."/>
            <person name="Zheng P."/>
            <person name="Utro F."/>
            <person name="Royaert S."/>
            <person name="Saski C."/>
            <person name="Jenkins J."/>
            <person name="Podicheti R."/>
            <person name="Zhao M."/>
            <person name="Scheffler B.E."/>
            <person name="Stack J.C."/>
            <person name="Feltus F.A."/>
            <person name="Mustiga G.M."/>
            <person name="Amores F."/>
            <person name="Phillips W."/>
            <person name="Marelli J.P."/>
            <person name="May G.D."/>
            <person name="Shapiro H."/>
            <person name="Ma J."/>
            <person name="Bustamante C.D."/>
            <person name="Schnell R.J."/>
            <person name="Main D."/>
            <person name="Gilbert D."/>
            <person name="Parida L."/>
            <person name="Kuhn D.N."/>
        </authorList>
    </citation>
    <scope>NUCLEOTIDE SEQUENCE [LARGE SCALE GENOMIC DNA]</scope>
    <source>
        <strain evidence="3">cv. Matina 1-6</strain>
    </source>
</reference>
<proteinExistence type="predicted"/>